<evidence type="ECO:0000256" key="4">
    <source>
        <dbReference type="ARBA" id="ARBA00022692"/>
    </source>
</evidence>
<dbReference type="PANTHER" id="PTHR30614">
    <property type="entry name" value="MEMBRANE COMPONENT OF AMINO ACID ABC TRANSPORTER"/>
    <property type="match status" value="1"/>
</dbReference>
<feature type="transmembrane region" description="Helical" evidence="7">
    <location>
        <begin position="247"/>
        <end position="265"/>
    </location>
</feature>
<dbReference type="Proteomes" id="UP000271678">
    <property type="component" value="Unassembled WGS sequence"/>
</dbReference>
<keyword evidence="6 7" id="KW-0472">Membrane</keyword>
<reference evidence="10 11" key="1">
    <citation type="submission" date="2018-11" db="EMBL/GenBank/DDBJ databases">
        <title>Draft genome of Simplicispira Flexivirga sp. BO-16.</title>
        <authorList>
            <person name="Im W.T."/>
        </authorList>
    </citation>
    <scope>NUCLEOTIDE SEQUENCE [LARGE SCALE GENOMIC DNA]</scope>
    <source>
        <strain evidence="10 11">BO-16</strain>
    </source>
</reference>
<evidence type="ECO:0000256" key="5">
    <source>
        <dbReference type="ARBA" id="ARBA00022989"/>
    </source>
</evidence>
<feature type="transmembrane region" description="Helical" evidence="7">
    <location>
        <begin position="113"/>
        <end position="138"/>
    </location>
</feature>
<feature type="region of interest" description="Disordered" evidence="8">
    <location>
        <begin position="281"/>
        <end position="307"/>
    </location>
</feature>
<keyword evidence="5 7" id="KW-1133">Transmembrane helix</keyword>
<organism evidence="10 11">
    <name type="scientific">Flexivirga caeni</name>
    <dbReference type="NCBI Taxonomy" id="2294115"/>
    <lineage>
        <taxon>Bacteria</taxon>
        <taxon>Bacillati</taxon>
        <taxon>Actinomycetota</taxon>
        <taxon>Actinomycetes</taxon>
        <taxon>Micrococcales</taxon>
        <taxon>Dermacoccaceae</taxon>
        <taxon>Flexivirga</taxon>
    </lineage>
</organism>
<dbReference type="CDD" id="cd06261">
    <property type="entry name" value="TM_PBP2"/>
    <property type="match status" value="1"/>
</dbReference>
<dbReference type="GO" id="GO:0022857">
    <property type="term" value="F:transmembrane transporter activity"/>
    <property type="evidence" value="ECO:0007669"/>
    <property type="project" value="InterPro"/>
</dbReference>
<feature type="domain" description="ABC transmembrane type-1" evidence="9">
    <location>
        <begin position="68"/>
        <end position="269"/>
    </location>
</feature>
<dbReference type="Gene3D" id="1.10.3720.10">
    <property type="entry name" value="MetI-like"/>
    <property type="match status" value="1"/>
</dbReference>
<comment type="subcellular location">
    <subcellularLocation>
        <location evidence="1 7">Cell membrane</location>
        <topology evidence="1 7">Multi-pass membrane protein</topology>
    </subcellularLocation>
</comment>
<feature type="compositionally biased region" description="Low complexity" evidence="8">
    <location>
        <begin position="282"/>
        <end position="300"/>
    </location>
</feature>
<keyword evidence="2 7" id="KW-0813">Transport</keyword>
<evidence type="ECO:0000256" key="8">
    <source>
        <dbReference type="SAM" id="MobiDB-lite"/>
    </source>
</evidence>
<dbReference type="GO" id="GO:0006865">
    <property type="term" value="P:amino acid transport"/>
    <property type="evidence" value="ECO:0007669"/>
    <property type="project" value="TreeGrafter"/>
</dbReference>
<comment type="caution">
    <text evidence="10">The sequence shown here is derived from an EMBL/GenBank/DDBJ whole genome shotgun (WGS) entry which is preliminary data.</text>
</comment>
<dbReference type="Pfam" id="PF00528">
    <property type="entry name" value="BPD_transp_1"/>
    <property type="match status" value="1"/>
</dbReference>
<dbReference type="NCBIfam" id="TIGR01726">
    <property type="entry name" value="HEQRo_perm_3TM"/>
    <property type="match status" value="1"/>
</dbReference>
<dbReference type="PROSITE" id="PS50928">
    <property type="entry name" value="ABC_TM1"/>
    <property type="match status" value="1"/>
</dbReference>
<evidence type="ECO:0000259" key="9">
    <source>
        <dbReference type="PROSITE" id="PS50928"/>
    </source>
</evidence>
<dbReference type="PANTHER" id="PTHR30614:SF21">
    <property type="entry name" value="AMINO ACID ABC TRANSPORTER PERMEASE"/>
    <property type="match status" value="1"/>
</dbReference>
<sequence length="307" mass="32164">MSASVLFDAPGPKARRRYALLGVIGGVVFAAIMALVVWKLATKDQFASAKWKPFAEWSTWHSYILPGLRGTLVAAAIAIVIALVLGVLLAMLRLLSVPTGNSPKAIGLRAVTWIATAWVELTRAIPVLLMMLFIFGVLSANGHGSGNGPLIATVAGLSFYNSSVICEVIRGGVGQLPKGQSEAGRSIGLTEGQTVRQILLPQAITAMLPSLISQVIVVLKDTALGYNVLYGELLYNSKPATSLNGNIFAMLVVIAAIYIAINYAISKLATWVEHRLQARGRTTGPAAPDGDPAGPTNAPGVATGQAV</sequence>
<dbReference type="OrthoDB" id="4543034at2"/>
<dbReference type="InterPro" id="IPR043429">
    <property type="entry name" value="ArtM/GltK/GlnP/TcyL/YhdX-like"/>
</dbReference>
<evidence type="ECO:0000313" key="10">
    <source>
        <dbReference type="EMBL" id="RNI20486.1"/>
    </source>
</evidence>
<name>A0A3M9M4Q8_9MICO</name>
<evidence type="ECO:0000256" key="6">
    <source>
        <dbReference type="ARBA" id="ARBA00023136"/>
    </source>
</evidence>
<proteinExistence type="inferred from homology"/>
<keyword evidence="4 7" id="KW-0812">Transmembrane</keyword>
<evidence type="ECO:0000256" key="1">
    <source>
        <dbReference type="ARBA" id="ARBA00004651"/>
    </source>
</evidence>
<protein>
    <submittedName>
        <fullName evidence="10">Amino acid ABC transporter permease</fullName>
    </submittedName>
</protein>
<gene>
    <name evidence="10" type="ORF">EFY87_14760</name>
</gene>
<evidence type="ECO:0000256" key="7">
    <source>
        <dbReference type="RuleBase" id="RU363032"/>
    </source>
</evidence>
<keyword evidence="11" id="KW-1185">Reference proteome</keyword>
<dbReference type="AlphaFoldDB" id="A0A3M9M4Q8"/>
<dbReference type="EMBL" id="RJJQ01000016">
    <property type="protein sequence ID" value="RNI20486.1"/>
    <property type="molecule type" value="Genomic_DNA"/>
</dbReference>
<dbReference type="InterPro" id="IPR000515">
    <property type="entry name" value="MetI-like"/>
</dbReference>
<feature type="transmembrane region" description="Helical" evidence="7">
    <location>
        <begin position="72"/>
        <end position="92"/>
    </location>
</feature>
<dbReference type="SUPFAM" id="SSF161098">
    <property type="entry name" value="MetI-like"/>
    <property type="match status" value="1"/>
</dbReference>
<comment type="similarity">
    <text evidence="7">Belongs to the binding-protein-dependent transport system permease family.</text>
</comment>
<dbReference type="InterPro" id="IPR035906">
    <property type="entry name" value="MetI-like_sf"/>
</dbReference>
<dbReference type="InterPro" id="IPR010065">
    <property type="entry name" value="AA_ABC_transptr_permease_3TM"/>
</dbReference>
<dbReference type="RefSeq" id="WP_123272243.1">
    <property type="nucleotide sequence ID" value="NZ_RJJQ01000016.1"/>
</dbReference>
<evidence type="ECO:0000256" key="2">
    <source>
        <dbReference type="ARBA" id="ARBA00022448"/>
    </source>
</evidence>
<evidence type="ECO:0000313" key="11">
    <source>
        <dbReference type="Proteomes" id="UP000271678"/>
    </source>
</evidence>
<evidence type="ECO:0000256" key="3">
    <source>
        <dbReference type="ARBA" id="ARBA00022475"/>
    </source>
</evidence>
<feature type="transmembrane region" description="Helical" evidence="7">
    <location>
        <begin position="18"/>
        <end position="38"/>
    </location>
</feature>
<accession>A0A3M9M4Q8</accession>
<keyword evidence="3" id="KW-1003">Cell membrane</keyword>
<dbReference type="GO" id="GO:0043190">
    <property type="term" value="C:ATP-binding cassette (ABC) transporter complex"/>
    <property type="evidence" value="ECO:0007669"/>
    <property type="project" value="InterPro"/>
</dbReference>